<evidence type="ECO:0000313" key="3">
    <source>
        <dbReference type="Proteomes" id="UP001066276"/>
    </source>
</evidence>
<dbReference type="AlphaFoldDB" id="A0AAV7L2T8"/>
<evidence type="ECO:0000256" key="1">
    <source>
        <dbReference type="SAM" id="MobiDB-lite"/>
    </source>
</evidence>
<name>A0AAV7L2T8_PLEWA</name>
<comment type="caution">
    <text evidence="2">The sequence shown here is derived from an EMBL/GenBank/DDBJ whole genome shotgun (WGS) entry which is preliminary data.</text>
</comment>
<dbReference type="Proteomes" id="UP001066276">
    <property type="component" value="Chromosome 12"/>
</dbReference>
<reference evidence="2" key="1">
    <citation type="journal article" date="2022" name="bioRxiv">
        <title>Sequencing and chromosome-scale assembly of the giantPleurodeles waltlgenome.</title>
        <authorList>
            <person name="Brown T."/>
            <person name="Elewa A."/>
            <person name="Iarovenko S."/>
            <person name="Subramanian E."/>
            <person name="Araus A.J."/>
            <person name="Petzold A."/>
            <person name="Susuki M."/>
            <person name="Suzuki K.-i.T."/>
            <person name="Hayashi T."/>
            <person name="Toyoda A."/>
            <person name="Oliveira C."/>
            <person name="Osipova E."/>
            <person name="Leigh N.D."/>
            <person name="Simon A."/>
            <person name="Yun M.H."/>
        </authorList>
    </citation>
    <scope>NUCLEOTIDE SEQUENCE</scope>
    <source>
        <strain evidence="2">20211129_DDA</strain>
        <tissue evidence="2">Liver</tissue>
    </source>
</reference>
<keyword evidence="3" id="KW-1185">Reference proteome</keyword>
<organism evidence="2 3">
    <name type="scientific">Pleurodeles waltl</name>
    <name type="common">Iberian ribbed newt</name>
    <dbReference type="NCBI Taxonomy" id="8319"/>
    <lineage>
        <taxon>Eukaryota</taxon>
        <taxon>Metazoa</taxon>
        <taxon>Chordata</taxon>
        <taxon>Craniata</taxon>
        <taxon>Vertebrata</taxon>
        <taxon>Euteleostomi</taxon>
        <taxon>Amphibia</taxon>
        <taxon>Batrachia</taxon>
        <taxon>Caudata</taxon>
        <taxon>Salamandroidea</taxon>
        <taxon>Salamandridae</taxon>
        <taxon>Pleurodelinae</taxon>
        <taxon>Pleurodeles</taxon>
    </lineage>
</organism>
<protein>
    <submittedName>
        <fullName evidence="2">Uncharacterized protein</fullName>
    </submittedName>
</protein>
<proteinExistence type="predicted"/>
<accession>A0AAV7L2T8</accession>
<sequence length="93" mass="9722">MRRRPAGLRNGPGARLPLPWAGSPRPRISLVRGGARGGLAHRCLLASNQLGLSGLVVHAQRRPSAPRVPGQQGTHGTARDALPVRILVAFTGG</sequence>
<dbReference type="EMBL" id="JANPWB010000016">
    <property type="protein sequence ID" value="KAJ1084805.1"/>
    <property type="molecule type" value="Genomic_DNA"/>
</dbReference>
<feature type="region of interest" description="Disordered" evidence="1">
    <location>
        <begin position="1"/>
        <end position="22"/>
    </location>
</feature>
<evidence type="ECO:0000313" key="2">
    <source>
        <dbReference type="EMBL" id="KAJ1084805.1"/>
    </source>
</evidence>
<gene>
    <name evidence="2" type="ORF">NDU88_004951</name>
</gene>